<evidence type="ECO:0000256" key="3">
    <source>
        <dbReference type="ARBA" id="ARBA00022630"/>
    </source>
</evidence>
<dbReference type="Proteomes" id="UP000005143">
    <property type="component" value="Unassembled WGS sequence"/>
</dbReference>
<dbReference type="Gene3D" id="1.10.45.10">
    <property type="entry name" value="Vanillyl-alcohol Oxidase, Chain A, domain 4"/>
    <property type="match status" value="1"/>
</dbReference>
<dbReference type="Gene3D" id="3.30.465.10">
    <property type="match status" value="1"/>
</dbReference>
<gene>
    <name evidence="7" type="ORF">PAI11_03980</name>
</gene>
<dbReference type="FunFam" id="3.30.70.2740:FF:000001">
    <property type="entry name" value="D-lactate dehydrogenase mitochondrial"/>
    <property type="match status" value="1"/>
</dbReference>
<dbReference type="Pfam" id="PF01565">
    <property type="entry name" value="FAD_binding_4"/>
    <property type="match status" value="1"/>
</dbReference>
<feature type="domain" description="FAD-binding PCMH-type" evidence="6">
    <location>
        <begin position="45"/>
        <end position="229"/>
    </location>
</feature>
<dbReference type="InterPro" id="IPR051914">
    <property type="entry name" value="FAD-linked_OxidoTrans_Type4"/>
</dbReference>
<dbReference type="InterPro" id="IPR036318">
    <property type="entry name" value="FAD-bd_PCMH-like_sf"/>
</dbReference>
<dbReference type="InterPro" id="IPR006094">
    <property type="entry name" value="Oxid_FAD_bind_N"/>
</dbReference>
<dbReference type="InterPro" id="IPR016166">
    <property type="entry name" value="FAD-bd_PCMH"/>
</dbReference>
<evidence type="ECO:0000313" key="7">
    <source>
        <dbReference type="EMBL" id="EHN12704.1"/>
    </source>
</evidence>
<dbReference type="PANTHER" id="PTHR42934:SF1">
    <property type="entry name" value="GLYCOLATE OXIDASE SUBUNIT GLCD"/>
    <property type="match status" value="1"/>
</dbReference>
<keyword evidence="3" id="KW-0285">Flavoprotein</keyword>
<evidence type="ECO:0000259" key="6">
    <source>
        <dbReference type="PROSITE" id="PS51387"/>
    </source>
</evidence>
<proteinExistence type="inferred from homology"/>
<dbReference type="EMBL" id="AGUD01000012">
    <property type="protein sequence ID" value="EHN12704.1"/>
    <property type="molecule type" value="Genomic_DNA"/>
</dbReference>
<name>H0E0U0_9ACTN</name>
<dbReference type="RefSeq" id="WP_007570309.1">
    <property type="nucleotide sequence ID" value="NZ_AGUD01000012.1"/>
</dbReference>
<keyword evidence="5" id="KW-0560">Oxidoreductase</keyword>
<comment type="caution">
    <text evidence="7">The sequence shown here is derived from an EMBL/GenBank/DDBJ whole genome shotgun (WGS) entry which is preliminary data.</text>
</comment>
<keyword evidence="4" id="KW-0274">FAD</keyword>
<dbReference type="SUPFAM" id="SSF56176">
    <property type="entry name" value="FAD-binding/transporter-associated domain-like"/>
    <property type="match status" value="1"/>
</dbReference>
<dbReference type="GO" id="GO:0071949">
    <property type="term" value="F:FAD binding"/>
    <property type="evidence" value="ECO:0007669"/>
    <property type="project" value="InterPro"/>
</dbReference>
<dbReference type="PROSITE" id="PS51387">
    <property type="entry name" value="FAD_PCMH"/>
    <property type="match status" value="1"/>
</dbReference>
<dbReference type="SUPFAM" id="SSF55103">
    <property type="entry name" value="FAD-linked oxidases, C-terminal domain"/>
    <property type="match status" value="1"/>
</dbReference>
<dbReference type="InterPro" id="IPR016169">
    <property type="entry name" value="FAD-bd_PCMH_sub2"/>
</dbReference>
<dbReference type="InterPro" id="IPR016171">
    <property type="entry name" value="Vanillyl_alc_oxidase_C-sub2"/>
</dbReference>
<evidence type="ECO:0000256" key="1">
    <source>
        <dbReference type="ARBA" id="ARBA00001974"/>
    </source>
</evidence>
<dbReference type="Pfam" id="PF02913">
    <property type="entry name" value="FAD-oxidase_C"/>
    <property type="match status" value="1"/>
</dbReference>
<evidence type="ECO:0000256" key="2">
    <source>
        <dbReference type="ARBA" id="ARBA00008000"/>
    </source>
</evidence>
<sequence length="472" mass="47787">MTAPPSTAEQQALTRDLARLVGADRVAVPLPGSELLHDATESRGLAGRALAAVRPGTADEVAAVIAWAARRGLPVVPRGGGTGFSGGAVAGADDDDPPAIVLSTDGLTGPGEIVPEDWTATFPAGLTTADVQRRCLEAGLFLAPNPGSAESCLIGGNVATNAGGPRSFRYGPLRSWLTGVEAVLGDGQRVRLGGTVRKNVETLDLLGLLCGSEGTLGVVTEVSLRLQPAPEAALPAVAVYADREAGLAALAATMASGVVPTAIEFLDGLALTAGAAGFPGGLPDGARFGVLVEALGQVDVARIEARLLAEAIAPDALRVHAPTERRAVDALWRWRDGVSLAVTAARGGKLSEDLVVPAHRLGEALTAIDRLGERLGVEVTSWGHAGDGNLHATVLVDRTDAAALARAEHAAHEMLAIAHELGGALTGEHGIGLVKREAAAGLDPAVLAAQAAVKAALDPAGIMNPGRKLPVA</sequence>
<comment type="similarity">
    <text evidence="2">Belongs to the FAD-binding oxidoreductase/transferase type 4 family.</text>
</comment>
<dbReference type="InterPro" id="IPR004113">
    <property type="entry name" value="FAD-bd_oxidored_4_C"/>
</dbReference>
<evidence type="ECO:0000256" key="5">
    <source>
        <dbReference type="ARBA" id="ARBA00023002"/>
    </source>
</evidence>
<protein>
    <submittedName>
        <fullName evidence="7">FAD-binding oxidoreductase</fullName>
    </submittedName>
</protein>
<comment type="cofactor">
    <cofactor evidence="1">
        <name>FAD</name>
        <dbReference type="ChEBI" id="CHEBI:57692"/>
    </cofactor>
</comment>
<dbReference type="AlphaFoldDB" id="H0E0U0"/>
<organism evidence="7 8">
    <name type="scientific">Patulibacter medicamentivorans</name>
    <dbReference type="NCBI Taxonomy" id="1097667"/>
    <lineage>
        <taxon>Bacteria</taxon>
        <taxon>Bacillati</taxon>
        <taxon>Actinomycetota</taxon>
        <taxon>Thermoleophilia</taxon>
        <taxon>Solirubrobacterales</taxon>
        <taxon>Patulibacteraceae</taxon>
        <taxon>Patulibacter</taxon>
    </lineage>
</organism>
<evidence type="ECO:0000256" key="4">
    <source>
        <dbReference type="ARBA" id="ARBA00022827"/>
    </source>
</evidence>
<dbReference type="GO" id="GO:0016491">
    <property type="term" value="F:oxidoreductase activity"/>
    <property type="evidence" value="ECO:0007669"/>
    <property type="project" value="UniProtKB-KW"/>
</dbReference>
<reference evidence="7 8" key="1">
    <citation type="journal article" date="2013" name="Biodegradation">
        <title>Quantitative proteomic analysis of ibuprofen-degrading Patulibacter sp. strain I11.</title>
        <authorList>
            <person name="Almeida B."/>
            <person name="Kjeldal H."/>
            <person name="Lolas I."/>
            <person name="Knudsen A.D."/>
            <person name="Carvalho G."/>
            <person name="Nielsen K.L."/>
            <person name="Barreto Crespo M.T."/>
            <person name="Stensballe A."/>
            <person name="Nielsen J.L."/>
        </authorList>
    </citation>
    <scope>NUCLEOTIDE SEQUENCE [LARGE SCALE GENOMIC DNA]</scope>
    <source>
        <strain evidence="7 8">I11</strain>
    </source>
</reference>
<accession>H0E0U0</accession>
<dbReference type="OrthoDB" id="9811557at2"/>
<dbReference type="PATRIC" id="fig|1097667.3.peg.397"/>
<evidence type="ECO:0000313" key="8">
    <source>
        <dbReference type="Proteomes" id="UP000005143"/>
    </source>
</evidence>
<dbReference type="InterPro" id="IPR016164">
    <property type="entry name" value="FAD-linked_Oxase-like_C"/>
</dbReference>
<dbReference type="PANTHER" id="PTHR42934">
    <property type="entry name" value="GLYCOLATE OXIDASE SUBUNIT GLCD"/>
    <property type="match status" value="1"/>
</dbReference>
<keyword evidence="8" id="KW-1185">Reference proteome</keyword>
<dbReference type="Gene3D" id="3.30.70.2740">
    <property type="match status" value="1"/>
</dbReference>